<dbReference type="PANTHER" id="PTHR21654:SF84">
    <property type="entry name" value="SI:DKEY-66I24.7"/>
    <property type="match status" value="1"/>
</dbReference>
<dbReference type="FunFam" id="1.10.10.60:FF:000032">
    <property type="entry name" value="Zinc finger and SCAN domain-containing 20"/>
    <property type="match status" value="1"/>
</dbReference>
<comment type="subcellular location">
    <subcellularLocation>
        <location evidence="1">Nucleus</location>
    </subcellularLocation>
</comment>
<gene>
    <name evidence="8" type="ORF">SEVIR_7G237200v2</name>
</gene>
<dbReference type="PROSITE" id="PS50090">
    <property type="entry name" value="MYB_LIKE"/>
    <property type="match status" value="1"/>
</dbReference>
<feature type="compositionally biased region" description="Basic and acidic residues" evidence="6">
    <location>
        <begin position="163"/>
        <end position="179"/>
    </location>
</feature>
<protein>
    <recommendedName>
        <fullName evidence="7">Myb-like domain-containing protein</fullName>
    </recommendedName>
</protein>
<name>A0A4U6TU13_SETVI</name>
<evidence type="ECO:0000256" key="3">
    <source>
        <dbReference type="ARBA" id="ARBA00023125"/>
    </source>
</evidence>
<evidence type="ECO:0000313" key="9">
    <source>
        <dbReference type="Proteomes" id="UP000298652"/>
    </source>
</evidence>
<accession>A0A4U6TU13</accession>
<dbReference type="Gramene" id="TKW06360">
    <property type="protein sequence ID" value="TKW06360"/>
    <property type="gene ID" value="SEVIR_7G237200v2"/>
</dbReference>
<keyword evidence="9" id="KW-1185">Reference proteome</keyword>
<sequence length="273" mass="31855">MMEAGGGGAGAGGRDERVPQWGAQETRELIAARGEVEREADAARRSAKTMWEAVAARLRERGYRRTADQCKCKWKNLVNRYKGKETSDPENGRQCPFFEELHAVFTERARNMQRQLLESESGASVKRKLKRPSGDRSSGESGDDDDGGEESEDEKPIHSRKRKADDKKQQSQRMLEKSRTGVSNIHELLQDFLAQQQRIDIQWQEMMEKRANERVVFEQEWRQSMQKLEHERLMLEHSWIQREEQRRMREEARADKRDALLTTLLNKLLQEDL</sequence>
<feature type="compositionally biased region" description="Acidic residues" evidence="6">
    <location>
        <begin position="141"/>
        <end position="153"/>
    </location>
</feature>
<dbReference type="GO" id="GO:0003677">
    <property type="term" value="F:DNA binding"/>
    <property type="evidence" value="ECO:0007669"/>
    <property type="project" value="UniProtKB-KW"/>
</dbReference>
<evidence type="ECO:0000256" key="6">
    <source>
        <dbReference type="SAM" id="MobiDB-lite"/>
    </source>
</evidence>
<feature type="compositionally biased region" description="Gly residues" evidence="6">
    <location>
        <begin position="1"/>
        <end position="12"/>
    </location>
</feature>
<dbReference type="Gene3D" id="1.10.10.60">
    <property type="entry name" value="Homeodomain-like"/>
    <property type="match status" value="1"/>
</dbReference>
<dbReference type="InterPro" id="IPR044822">
    <property type="entry name" value="Myb_DNA-bind_4"/>
</dbReference>
<keyword evidence="2" id="KW-0805">Transcription regulation</keyword>
<dbReference type="OMA" id="RVPQWSH"/>
<evidence type="ECO:0000256" key="2">
    <source>
        <dbReference type="ARBA" id="ARBA00023015"/>
    </source>
</evidence>
<evidence type="ECO:0000259" key="7">
    <source>
        <dbReference type="PROSITE" id="PS50090"/>
    </source>
</evidence>
<proteinExistence type="predicted"/>
<dbReference type="CDD" id="cd12203">
    <property type="entry name" value="GT1"/>
    <property type="match status" value="1"/>
</dbReference>
<keyword evidence="4" id="KW-0804">Transcription</keyword>
<dbReference type="PANTHER" id="PTHR21654">
    <property type="entry name" value="FI21293P1"/>
    <property type="match status" value="1"/>
</dbReference>
<keyword evidence="5" id="KW-0539">Nucleus</keyword>
<dbReference type="EMBL" id="CM016558">
    <property type="protein sequence ID" value="TKW06360.1"/>
    <property type="molecule type" value="Genomic_DNA"/>
</dbReference>
<reference evidence="8" key="1">
    <citation type="submission" date="2019-03" db="EMBL/GenBank/DDBJ databases">
        <title>WGS assembly of Setaria viridis.</title>
        <authorList>
            <person name="Huang P."/>
            <person name="Jenkins J."/>
            <person name="Grimwood J."/>
            <person name="Barry K."/>
            <person name="Healey A."/>
            <person name="Mamidi S."/>
            <person name="Sreedasyam A."/>
            <person name="Shu S."/>
            <person name="Feldman M."/>
            <person name="Wu J."/>
            <person name="Yu Y."/>
            <person name="Chen C."/>
            <person name="Johnson J."/>
            <person name="Rokhsar D."/>
            <person name="Baxter I."/>
            <person name="Schmutz J."/>
            <person name="Brutnell T."/>
            <person name="Kellogg E."/>
        </authorList>
    </citation>
    <scope>NUCLEOTIDE SEQUENCE [LARGE SCALE GENOMIC DNA]</scope>
</reference>
<dbReference type="GO" id="GO:0006355">
    <property type="term" value="P:regulation of DNA-templated transcription"/>
    <property type="evidence" value="ECO:0007669"/>
    <property type="project" value="UniProtKB-ARBA"/>
</dbReference>
<evidence type="ECO:0000256" key="1">
    <source>
        <dbReference type="ARBA" id="ARBA00004123"/>
    </source>
</evidence>
<evidence type="ECO:0000313" key="8">
    <source>
        <dbReference type="EMBL" id="TKW06360.1"/>
    </source>
</evidence>
<dbReference type="AlphaFoldDB" id="A0A4U6TU13"/>
<evidence type="ECO:0000256" key="5">
    <source>
        <dbReference type="ARBA" id="ARBA00023242"/>
    </source>
</evidence>
<dbReference type="Proteomes" id="UP000298652">
    <property type="component" value="Chromosome 7"/>
</dbReference>
<feature type="region of interest" description="Disordered" evidence="6">
    <location>
        <begin position="1"/>
        <end position="21"/>
    </location>
</feature>
<organism evidence="8 9">
    <name type="scientific">Setaria viridis</name>
    <name type="common">Green bristlegrass</name>
    <name type="synonym">Setaria italica subsp. viridis</name>
    <dbReference type="NCBI Taxonomy" id="4556"/>
    <lineage>
        <taxon>Eukaryota</taxon>
        <taxon>Viridiplantae</taxon>
        <taxon>Streptophyta</taxon>
        <taxon>Embryophyta</taxon>
        <taxon>Tracheophyta</taxon>
        <taxon>Spermatophyta</taxon>
        <taxon>Magnoliopsida</taxon>
        <taxon>Liliopsida</taxon>
        <taxon>Poales</taxon>
        <taxon>Poaceae</taxon>
        <taxon>PACMAD clade</taxon>
        <taxon>Panicoideae</taxon>
        <taxon>Panicodae</taxon>
        <taxon>Paniceae</taxon>
        <taxon>Cenchrinae</taxon>
        <taxon>Setaria</taxon>
    </lineage>
</organism>
<feature type="domain" description="Myb-like" evidence="7">
    <location>
        <begin position="21"/>
        <end position="78"/>
    </location>
</feature>
<dbReference type="SMR" id="A0A4U6TU13"/>
<dbReference type="InterPro" id="IPR001005">
    <property type="entry name" value="SANT/Myb"/>
</dbReference>
<feature type="region of interest" description="Disordered" evidence="6">
    <location>
        <begin position="115"/>
        <end position="180"/>
    </location>
</feature>
<evidence type="ECO:0000256" key="4">
    <source>
        <dbReference type="ARBA" id="ARBA00023163"/>
    </source>
</evidence>
<dbReference type="Pfam" id="PF13837">
    <property type="entry name" value="Myb_DNA-bind_4"/>
    <property type="match status" value="1"/>
</dbReference>
<keyword evidence="3" id="KW-0238">DNA-binding</keyword>
<dbReference type="GO" id="GO:0005634">
    <property type="term" value="C:nucleus"/>
    <property type="evidence" value="ECO:0007669"/>
    <property type="project" value="UniProtKB-SubCell"/>
</dbReference>